<gene>
    <name evidence="1" type="ORF">KDB89_08250</name>
</gene>
<protein>
    <recommendedName>
        <fullName evidence="3">ATP-binding protein</fullName>
    </recommendedName>
</protein>
<sequence length="564" mass="61062">MTACYFCGHEDGEWLTLLVCQVGHAQTFRLFHTATGQREGMGRWDGSGEPNQRWTICRLGHMRPRPIAQSGRRRAWHQRLVAWALRADAAPTEAPAEPLRESPNVIRLLGSTGSGKSQLVRALRFEAQTPDPTFCMIEGISASAIDIDRLPSPAEGPTLDDGALLPTTSFDKTARDTLHNYLAYLGGWEQAQELDDLLARLLPFATGEEIRDWGSVRTPYVLTTYQERGGATAKSITPIIDLPGEIVRHLSGGTGSDEPLPPMSRSDLAQLSYTHQFVAVIDCMSLGGVFGALDPAEREAALRKRSNVTPEVAHRMSRKETESLLVFLQSMGRVADGATRSIPLTLCLAKSDALHRILARRQVAHHGLDRWSFLWADATDKAAALNAFVEAGAAALVHLCGFDGERTAAADRLLQPISALPGGQRFARAMALSASLLADLGDSGAFHRVIVSEGPVDLHLPGGGIVSMESARDYWFLSTAGFDLMARDVACSVLVQALLATDYGRDRVAGISAHSSHLRFALTSTREFLPGDGPVRADDDPRARLAENSGVLQVLADVLQGALR</sequence>
<name>A0ABX8SG03_9ACTN</name>
<accession>A0ABX8SG03</accession>
<dbReference type="Proteomes" id="UP000824504">
    <property type="component" value="Chromosome"/>
</dbReference>
<evidence type="ECO:0008006" key="3">
    <source>
        <dbReference type="Google" id="ProtNLM"/>
    </source>
</evidence>
<reference evidence="1 2" key="1">
    <citation type="submission" date="2021-07" db="EMBL/GenBank/DDBJ databases">
        <title>complete genome sequencing of Tessaracoccus sp.J1M15.</title>
        <authorList>
            <person name="Bae J.-W."/>
            <person name="Kim D.-y."/>
        </authorList>
    </citation>
    <scope>NUCLEOTIDE SEQUENCE [LARGE SCALE GENOMIC DNA]</scope>
    <source>
        <strain evidence="1 2">J1M15</strain>
    </source>
</reference>
<dbReference type="RefSeq" id="WP_219080056.1">
    <property type="nucleotide sequence ID" value="NZ_CP079216.1"/>
</dbReference>
<proteinExistence type="predicted"/>
<organism evidence="1 2">
    <name type="scientific">Tessaracoccus palaemonis</name>
    <dbReference type="NCBI Taxonomy" id="2829499"/>
    <lineage>
        <taxon>Bacteria</taxon>
        <taxon>Bacillati</taxon>
        <taxon>Actinomycetota</taxon>
        <taxon>Actinomycetes</taxon>
        <taxon>Propionibacteriales</taxon>
        <taxon>Propionibacteriaceae</taxon>
        <taxon>Tessaracoccus</taxon>
    </lineage>
</organism>
<evidence type="ECO:0000313" key="1">
    <source>
        <dbReference type="EMBL" id="QXT61789.1"/>
    </source>
</evidence>
<evidence type="ECO:0000313" key="2">
    <source>
        <dbReference type="Proteomes" id="UP000824504"/>
    </source>
</evidence>
<keyword evidence="2" id="KW-1185">Reference proteome</keyword>
<dbReference type="EMBL" id="CP079216">
    <property type="protein sequence ID" value="QXT61789.1"/>
    <property type="molecule type" value="Genomic_DNA"/>
</dbReference>